<feature type="domain" description="YgjP-like metallopeptidase" evidence="1">
    <location>
        <begin position="21"/>
        <end position="230"/>
    </location>
</feature>
<accession>I3Y965</accession>
<evidence type="ECO:0000313" key="2">
    <source>
        <dbReference type="EMBL" id="AFL73533.1"/>
    </source>
</evidence>
<dbReference type="EMBL" id="CP003154">
    <property type="protein sequence ID" value="AFL73533.1"/>
    <property type="molecule type" value="Genomic_DNA"/>
</dbReference>
<evidence type="ECO:0000313" key="3">
    <source>
        <dbReference type="Proteomes" id="UP000006062"/>
    </source>
</evidence>
<dbReference type="CDD" id="cd07344">
    <property type="entry name" value="M48_yhfN_like"/>
    <property type="match status" value="1"/>
</dbReference>
<dbReference type="PANTHER" id="PTHR30399">
    <property type="entry name" value="UNCHARACTERIZED PROTEIN YGJP"/>
    <property type="match status" value="1"/>
</dbReference>
<dbReference type="PANTHER" id="PTHR30399:SF1">
    <property type="entry name" value="UTP PYROPHOSPHATASE"/>
    <property type="match status" value="1"/>
</dbReference>
<dbReference type="Gene3D" id="3.30.2010.10">
    <property type="entry name" value="Metalloproteases ('zincins'), catalytic domain"/>
    <property type="match status" value="1"/>
</dbReference>
<dbReference type="KEGG" id="tvi:Thivi_1541"/>
<dbReference type="Proteomes" id="UP000006062">
    <property type="component" value="Chromosome"/>
</dbReference>
<dbReference type="RefSeq" id="WP_014777999.1">
    <property type="nucleotide sequence ID" value="NC_018012.1"/>
</dbReference>
<sequence>MNALIWVDDLEIELRRSDRRKTVDLTVDRAGELVIAVPAAFSDARVEEIIRSRLEWIYQTLGNKRRVLHPKIGKEYMTGEGFHYLGRKYRLKLLRAGDGALAGPALQLKNGRFLMAERVAPEGRQHFVRWYARQASRRFASEVTALAPRVGVTPGPVRVMDLKNRWASCSKTGGLNFHWRAILLPIDRVRYLVTHELAHLIEHSHSARFYEILGRVAPDYEDAERWLKENGDLYDL</sequence>
<protein>
    <submittedName>
        <fullName evidence="2">Putative metal-dependent hydrolase</fullName>
    </submittedName>
</protein>
<dbReference type="GO" id="GO:0016787">
    <property type="term" value="F:hydrolase activity"/>
    <property type="evidence" value="ECO:0007669"/>
    <property type="project" value="UniProtKB-KW"/>
</dbReference>
<reference evidence="2 3" key="1">
    <citation type="submission" date="2012-06" db="EMBL/GenBank/DDBJ databases">
        <title>Complete sequence of Thiocystis violascens DSM 198.</title>
        <authorList>
            <consortium name="US DOE Joint Genome Institute"/>
            <person name="Lucas S."/>
            <person name="Han J."/>
            <person name="Lapidus A."/>
            <person name="Cheng J.-F."/>
            <person name="Goodwin L."/>
            <person name="Pitluck S."/>
            <person name="Peters L."/>
            <person name="Ovchinnikova G."/>
            <person name="Teshima H."/>
            <person name="Detter J.C."/>
            <person name="Han C."/>
            <person name="Tapia R."/>
            <person name="Land M."/>
            <person name="Hauser L."/>
            <person name="Kyrpides N."/>
            <person name="Ivanova N."/>
            <person name="Pagani I."/>
            <person name="Vogl K."/>
            <person name="Liu Z."/>
            <person name="Frigaard N.-U."/>
            <person name="Bryant D."/>
            <person name="Woyke T."/>
        </authorList>
    </citation>
    <scope>NUCLEOTIDE SEQUENCE [LARGE SCALE GENOMIC DNA]</scope>
    <source>
        <strain evidence="3">ATCC 17096 / DSM 198 / 6111</strain>
    </source>
</reference>
<dbReference type="InterPro" id="IPR053136">
    <property type="entry name" value="UTP_pyrophosphatase-like"/>
</dbReference>
<dbReference type="eggNOG" id="COG1451">
    <property type="taxonomic scope" value="Bacteria"/>
</dbReference>
<dbReference type="STRING" id="765911.Thivi_1541"/>
<name>I3Y965_THIV6</name>
<dbReference type="InterPro" id="IPR002725">
    <property type="entry name" value="YgjP-like_metallopeptidase"/>
</dbReference>
<dbReference type="HOGENOM" id="CLU_065947_2_2_6"/>
<dbReference type="OrthoDB" id="9811177at2"/>
<gene>
    <name evidence="2" type="ordered locus">Thivi_1541</name>
</gene>
<proteinExistence type="predicted"/>
<dbReference type="Pfam" id="PF01863">
    <property type="entry name" value="YgjP-like"/>
    <property type="match status" value="1"/>
</dbReference>
<evidence type="ECO:0000259" key="1">
    <source>
        <dbReference type="Pfam" id="PF01863"/>
    </source>
</evidence>
<keyword evidence="3" id="KW-1185">Reference proteome</keyword>
<keyword evidence="2" id="KW-0378">Hydrolase</keyword>
<dbReference type="AlphaFoldDB" id="I3Y965"/>
<organism evidence="2 3">
    <name type="scientific">Thiocystis violascens (strain ATCC 17096 / DSM 198 / 6111)</name>
    <name type="common">Chromatium violascens</name>
    <dbReference type="NCBI Taxonomy" id="765911"/>
    <lineage>
        <taxon>Bacteria</taxon>
        <taxon>Pseudomonadati</taxon>
        <taxon>Pseudomonadota</taxon>
        <taxon>Gammaproteobacteria</taxon>
        <taxon>Chromatiales</taxon>
        <taxon>Chromatiaceae</taxon>
        <taxon>Thiocystis</taxon>
    </lineage>
</organism>